<sequence length="215" mass="22948">MDAAEIEVYKQKLGEVELALSADPNNSELQQLKGEIEDLLSLSAQLQPEAPQRIESDRKQQPAGARCASSTDEGRGWQIGDTCEARYKDGKYYPARVVAVRAHGVYQVTFVGYSDIQEVAGSEMRAAAGGGKRARGAKGVAGSGKVGKQHKGKTRGGVAASGQQSWLKFAKESKKLRAKAINDKSIFKSPDTADGKVGVVNSGKGMTQNPRPTKL</sequence>
<dbReference type="Gene3D" id="2.30.30.140">
    <property type="match status" value="1"/>
</dbReference>
<reference evidence="3" key="1">
    <citation type="submission" date="2022-07" db="EMBL/GenBank/DDBJ databases">
        <title>Phylogenomic reconstructions and comparative analyses of Kickxellomycotina fungi.</title>
        <authorList>
            <person name="Reynolds N.K."/>
            <person name="Stajich J.E."/>
            <person name="Barry K."/>
            <person name="Grigoriev I.V."/>
            <person name="Crous P."/>
            <person name="Smith M.E."/>
        </authorList>
    </citation>
    <scope>NUCLEOTIDE SEQUENCE</scope>
    <source>
        <strain evidence="3">BCRC 34381</strain>
    </source>
</reference>
<evidence type="ECO:0000256" key="1">
    <source>
        <dbReference type="SAM" id="MobiDB-lite"/>
    </source>
</evidence>
<feature type="domain" description="Tudor" evidence="2">
    <location>
        <begin position="76"/>
        <end position="134"/>
    </location>
</feature>
<keyword evidence="4" id="KW-1185">Reference proteome</keyword>
<evidence type="ECO:0000313" key="4">
    <source>
        <dbReference type="Proteomes" id="UP001143981"/>
    </source>
</evidence>
<protein>
    <recommendedName>
        <fullName evidence="2">Tudor domain-containing protein</fullName>
    </recommendedName>
</protein>
<name>A0A9W8CYF2_9FUNG</name>
<evidence type="ECO:0000313" key="3">
    <source>
        <dbReference type="EMBL" id="KAJ1731104.1"/>
    </source>
</evidence>
<proteinExistence type="predicted"/>
<dbReference type="SMART" id="SM00333">
    <property type="entry name" value="TUDOR"/>
    <property type="match status" value="1"/>
</dbReference>
<dbReference type="PROSITE" id="PS50304">
    <property type="entry name" value="TUDOR"/>
    <property type="match status" value="1"/>
</dbReference>
<evidence type="ECO:0000259" key="2">
    <source>
        <dbReference type="PROSITE" id="PS50304"/>
    </source>
</evidence>
<feature type="region of interest" description="Disordered" evidence="1">
    <location>
        <begin position="45"/>
        <end position="75"/>
    </location>
</feature>
<accession>A0A9W8CYF2</accession>
<organism evidence="3 4">
    <name type="scientific">Coemansia biformis</name>
    <dbReference type="NCBI Taxonomy" id="1286918"/>
    <lineage>
        <taxon>Eukaryota</taxon>
        <taxon>Fungi</taxon>
        <taxon>Fungi incertae sedis</taxon>
        <taxon>Zoopagomycota</taxon>
        <taxon>Kickxellomycotina</taxon>
        <taxon>Kickxellomycetes</taxon>
        <taxon>Kickxellales</taxon>
        <taxon>Kickxellaceae</taxon>
        <taxon>Coemansia</taxon>
    </lineage>
</organism>
<dbReference type="EMBL" id="JANBOI010000367">
    <property type="protein sequence ID" value="KAJ1731104.1"/>
    <property type="molecule type" value="Genomic_DNA"/>
</dbReference>
<dbReference type="InterPro" id="IPR002999">
    <property type="entry name" value="Tudor"/>
</dbReference>
<feature type="region of interest" description="Disordered" evidence="1">
    <location>
        <begin position="187"/>
        <end position="215"/>
    </location>
</feature>
<dbReference type="OrthoDB" id="79171at2759"/>
<gene>
    <name evidence="3" type="ORF">LPJ61_002697</name>
</gene>
<feature type="region of interest" description="Disordered" evidence="1">
    <location>
        <begin position="133"/>
        <end position="160"/>
    </location>
</feature>
<dbReference type="Proteomes" id="UP001143981">
    <property type="component" value="Unassembled WGS sequence"/>
</dbReference>
<feature type="compositionally biased region" description="Polar residues" evidence="1">
    <location>
        <begin position="204"/>
        <end position="215"/>
    </location>
</feature>
<dbReference type="AlphaFoldDB" id="A0A9W8CYF2"/>
<dbReference type="SUPFAM" id="SSF63748">
    <property type="entry name" value="Tudor/PWWP/MBT"/>
    <property type="match status" value="1"/>
</dbReference>
<comment type="caution">
    <text evidence="3">The sequence shown here is derived from an EMBL/GenBank/DDBJ whole genome shotgun (WGS) entry which is preliminary data.</text>
</comment>